<evidence type="ECO:0000313" key="6">
    <source>
        <dbReference type="Proteomes" id="UP001438707"/>
    </source>
</evidence>
<dbReference type="PANTHER" id="PTHR21461:SF69">
    <property type="entry name" value="GLYCOSYLTRANSFERASE FAMILY 92 PROTEIN"/>
    <property type="match status" value="1"/>
</dbReference>
<organism evidence="5 6">
    <name type="scientific">Apatococcus lobatus</name>
    <dbReference type="NCBI Taxonomy" id="904363"/>
    <lineage>
        <taxon>Eukaryota</taxon>
        <taxon>Viridiplantae</taxon>
        <taxon>Chlorophyta</taxon>
        <taxon>core chlorophytes</taxon>
        <taxon>Trebouxiophyceae</taxon>
        <taxon>Chlorellales</taxon>
        <taxon>Chlorellaceae</taxon>
        <taxon>Apatococcus</taxon>
    </lineage>
</organism>
<dbReference type="GO" id="GO:0005737">
    <property type="term" value="C:cytoplasm"/>
    <property type="evidence" value="ECO:0007669"/>
    <property type="project" value="TreeGrafter"/>
</dbReference>
<comment type="caution">
    <text evidence="5">The sequence shown here is derived from an EMBL/GenBank/DDBJ whole genome shotgun (WGS) entry which is preliminary data.</text>
</comment>
<dbReference type="Pfam" id="PF13704">
    <property type="entry name" value="Glyco_tranf_2_4"/>
    <property type="match status" value="1"/>
</dbReference>
<evidence type="ECO:0000256" key="4">
    <source>
        <dbReference type="SAM" id="SignalP"/>
    </source>
</evidence>
<protein>
    <recommendedName>
        <fullName evidence="7">Glycosyltransferase family 92 protein</fullName>
    </recommendedName>
</protein>
<keyword evidence="3" id="KW-0472">Membrane</keyword>
<dbReference type="PANTHER" id="PTHR21461">
    <property type="entry name" value="GLYCOSYLTRANSFERASE FAMILY 92 PROTEIN"/>
    <property type="match status" value="1"/>
</dbReference>
<gene>
    <name evidence="5" type="ORF">WJX74_008259</name>
</gene>
<keyword evidence="4" id="KW-0732">Signal</keyword>
<dbReference type="SUPFAM" id="SSF53448">
    <property type="entry name" value="Nucleotide-diphospho-sugar transferases"/>
    <property type="match status" value="1"/>
</dbReference>
<dbReference type="Proteomes" id="UP001438707">
    <property type="component" value="Unassembled WGS sequence"/>
</dbReference>
<feature type="signal peptide" evidence="4">
    <location>
        <begin position="1"/>
        <end position="24"/>
    </location>
</feature>
<proteinExistence type="predicted"/>
<keyword evidence="2" id="KW-0812">Transmembrane</keyword>
<dbReference type="InterPro" id="IPR029044">
    <property type="entry name" value="Nucleotide-diphossugar_trans"/>
</dbReference>
<evidence type="ECO:0000256" key="2">
    <source>
        <dbReference type="ARBA" id="ARBA00022692"/>
    </source>
</evidence>
<comment type="subcellular location">
    <subcellularLocation>
        <location evidence="1">Membrane</location>
        <topology evidence="1">Single-pass membrane protein</topology>
    </subcellularLocation>
</comment>
<evidence type="ECO:0000313" key="5">
    <source>
        <dbReference type="EMBL" id="KAK9841582.1"/>
    </source>
</evidence>
<evidence type="ECO:0008006" key="7">
    <source>
        <dbReference type="Google" id="ProtNLM"/>
    </source>
</evidence>
<reference evidence="5 6" key="1">
    <citation type="journal article" date="2024" name="Nat. Commun.">
        <title>Phylogenomics reveals the evolutionary origins of lichenization in chlorophyte algae.</title>
        <authorList>
            <person name="Puginier C."/>
            <person name="Libourel C."/>
            <person name="Otte J."/>
            <person name="Skaloud P."/>
            <person name="Haon M."/>
            <person name="Grisel S."/>
            <person name="Petersen M."/>
            <person name="Berrin J.G."/>
            <person name="Delaux P.M."/>
            <person name="Dal Grande F."/>
            <person name="Keller J."/>
        </authorList>
    </citation>
    <scope>NUCLEOTIDE SEQUENCE [LARGE SCALE GENOMIC DNA]</scope>
    <source>
        <strain evidence="5 6">SAG 2145</strain>
    </source>
</reference>
<accession>A0AAW1S6R7</accession>
<evidence type="ECO:0000256" key="3">
    <source>
        <dbReference type="ARBA" id="ARBA00022989"/>
    </source>
</evidence>
<evidence type="ECO:0000256" key="1">
    <source>
        <dbReference type="ARBA" id="ARBA00004167"/>
    </source>
</evidence>
<dbReference type="GO" id="GO:0016020">
    <property type="term" value="C:membrane"/>
    <property type="evidence" value="ECO:0007669"/>
    <property type="project" value="UniProtKB-SubCell"/>
</dbReference>
<dbReference type="AlphaFoldDB" id="A0AAW1S6R7"/>
<keyword evidence="3" id="KW-1133">Transmembrane helix</keyword>
<sequence>MMGRLQALAAWWLLAATPSLLVAGARHHSQEHAASSRDLLRHLRETQSRSQSSDVLESNPSGPRLVACTLVKNELPYVVEWVEFHRLQGFSRIVIYDDSSDDNIALLETLYREHGHDYLRVEKGKEDDSASMRQAHAAAHCHEHYSQEADWMINLDIDEYVWSPVHEHLPDFFAREVPSSLHIMYVGATRFGWGGQRRRFTYTLDPVRDAGASGASVQLLNPNGVQLVTQTHFKRAADKRFGEPEELIEDNWEYCRNLKGIWSPCTNDYDEKFGKTFVRAAESTGVWTHGGGVDTPEGKAKLVNGNDMHSDLCPPVICERADVNRLHIYHFRSPSMEDAAKKSKEWAELQSAIFTDDGQSDEVYEQATFFFNQVRDISMARFGKRLAQRVSDLLTVAPGPRRT</sequence>
<name>A0AAW1S6R7_9CHLO</name>
<dbReference type="GO" id="GO:0016757">
    <property type="term" value="F:glycosyltransferase activity"/>
    <property type="evidence" value="ECO:0007669"/>
    <property type="project" value="TreeGrafter"/>
</dbReference>
<feature type="chain" id="PRO_5043463775" description="Glycosyltransferase family 92 protein" evidence="4">
    <location>
        <begin position="25"/>
        <end position="403"/>
    </location>
</feature>
<keyword evidence="6" id="KW-1185">Reference proteome</keyword>
<dbReference type="EMBL" id="JALJOS010000003">
    <property type="protein sequence ID" value="KAK9841582.1"/>
    <property type="molecule type" value="Genomic_DNA"/>
</dbReference>